<reference evidence="2 3" key="1">
    <citation type="submission" date="2013-07" db="EMBL/GenBank/DDBJ databases">
        <title>Comparative Genomic and Metabolomic Analysis of Twelve Strains of Pseudoalteromonas luteoviolacea.</title>
        <authorList>
            <person name="Vynne N.G."/>
            <person name="Mansson M."/>
            <person name="Gram L."/>
        </authorList>
    </citation>
    <scope>NUCLEOTIDE SEQUENCE [LARGE SCALE GENOMIC DNA]</scope>
    <source>
        <strain evidence="2 3">CPMOR-1</strain>
    </source>
</reference>
<proteinExistence type="predicted"/>
<sequence length="147" mass="16080">MNIQGMGQNIAATNPYGGQNQPRVNGYQQNIESVTGSHERKPEVEQTINMHNISPNEYNAMVRSGVADLAVPMVLPGGRIHLDGHQAEMGDVKTDYIGQIEQSIEFSESIGDIKNAEFLKNRLAIVKDLHGQSFMLTQSSEGVSIKA</sequence>
<evidence type="ECO:0000256" key="1">
    <source>
        <dbReference type="SAM" id="MobiDB-lite"/>
    </source>
</evidence>
<accession>A0A162C5M0</accession>
<comment type="caution">
    <text evidence="2">The sequence shown here is derived from an EMBL/GenBank/DDBJ whole genome shotgun (WGS) entry which is preliminary data.</text>
</comment>
<name>A0A162C5M0_9GAMM</name>
<organism evidence="2 3">
    <name type="scientific">Pseudoalteromonas luteoviolacea CPMOR-1</name>
    <dbReference type="NCBI Taxonomy" id="1365248"/>
    <lineage>
        <taxon>Bacteria</taxon>
        <taxon>Pseudomonadati</taxon>
        <taxon>Pseudomonadota</taxon>
        <taxon>Gammaproteobacteria</taxon>
        <taxon>Alteromonadales</taxon>
        <taxon>Pseudoalteromonadaceae</taxon>
        <taxon>Pseudoalteromonas</taxon>
    </lineage>
</organism>
<dbReference type="PATRIC" id="fig|1365248.3.peg.2911"/>
<dbReference type="EMBL" id="AUYC01000032">
    <property type="protein sequence ID" value="KZN62390.1"/>
    <property type="molecule type" value="Genomic_DNA"/>
</dbReference>
<dbReference type="RefSeq" id="WP_063368409.1">
    <property type="nucleotide sequence ID" value="NZ_AUYC01000032.1"/>
</dbReference>
<protein>
    <submittedName>
        <fullName evidence="2">Uncharacterized protein</fullName>
    </submittedName>
</protein>
<feature type="region of interest" description="Disordered" evidence="1">
    <location>
        <begin position="1"/>
        <end position="24"/>
    </location>
</feature>
<evidence type="ECO:0000313" key="2">
    <source>
        <dbReference type="EMBL" id="KZN62390.1"/>
    </source>
</evidence>
<evidence type="ECO:0000313" key="3">
    <source>
        <dbReference type="Proteomes" id="UP000076486"/>
    </source>
</evidence>
<gene>
    <name evidence="2" type="ORF">N473_19245</name>
</gene>
<dbReference type="AlphaFoldDB" id="A0A162C5M0"/>
<dbReference type="Proteomes" id="UP000076486">
    <property type="component" value="Unassembled WGS sequence"/>
</dbReference>